<evidence type="ECO:0000313" key="3">
    <source>
        <dbReference type="Proteomes" id="UP000797356"/>
    </source>
</evidence>
<evidence type="ECO:0000256" key="1">
    <source>
        <dbReference type="SAM" id="MobiDB-lite"/>
    </source>
</evidence>
<dbReference type="GO" id="GO:0006325">
    <property type="term" value="P:chromatin organization"/>
    <property type="evidence" value="ECO:0007669"/>
    <property type="project" value="TreeGrafter"/>
</dbReference>
<dbReference type="Proteomes" id="UP000797356">
    <property type="component" value="Chromosome 1"/>
</dbReference>
<feature type="compositionally biased region" description="Pro residues" evidence="1">
    <location>
        <begin position="38"/>
        <end position="47"/>
    </location>
</feature>
<proteinExistence type="predicted"/>
<dbReference type="OrthoDB" id="68076at2759"/>
<organism evidence="2 3">
    <name type="scientific">Cocos nucifera</name>
    <name type="common">Coconut palm</name>
    <dbReference type="NCBI Taxonomy" id="13894"/>
    <lineage>
        <taxon>Eukaryota</taxon>
        <taxon>Viridiplantae</taxon>
        <taxon>Streptophyta</taxon>
        <taxon>Embryophyta</taxon>
        <taxon>Tracheophyta</taxon>
        <taxon>Spermatophyta</taxon>
        <taxon>Magnoliopsida</taxon>
        <taxon>Liliopsida</taxon>
        <taxon>Arecaceae</taxon>
        <taxon>Arecoideae</taxon>
        <taxon>Cocoseae</taxon>
        <taxon>Attaleinae</taxon>
        <taxon>Cocos</taxon>
    </lineage>
</organism>
<feature type="region of interest" description="Disordered" evidence="1">
    <location>
        <begin position="1"/>
        <end position="52"/>
    </location>
</feature>
<name>A0A8K0HXP7_COCNU</name>
<dbReference type="GO" id="GO:0005634">
    <property type="term" value="C:nucleus"/>
    <property type="evidence" value="ECO:0007669"/>
    <property type="project" value="TreeGrafter"/>
</dbReference>
<feature type="compositionally biased region" description="Low complexity" evidence="1">
    <location>
        <begin position="11"/>
        <end position="22"/>
    </location>
</feature>
<dbReference type="AlphaFoldDB" id="A0A8K0HXP7"/>
<keyword evidence="3" id="KW-1185">Reference proteome</keyword>
<sequence length="246" mass="26487">MDEDKGGTATVAARASSSSSPVPSAPPPPVSSFSNPPKEAPPPPPPEATGQRQRFTVELRSGETTIVSWKRLLRETGKGGGGDAFPPSGADPALGPHAGAAAEYLFVRSYVSFRMLTMCLSLNFSVVLFSLIELSCPSIELLTPLSASELSSAIVGVFWKNKPVENELTDAVPPSNRFSAVIEKIERLYMGKQSSDEEDLDDTPDDDQYDTEDSFIDDAELVSLYAFSVCHRLILVMSRSILEALC</sequence>
<gene>
    <name evidence="2" type="ORF">COCNU_01G020330</name>
</gene>
<reference evidence="2" key="1">
    <citation type="journal article" date="2017" name="Gigascience">
        <title>The genome draft of coconut (Cocos nucifera).</title>
        <authorList>
            <person name="Xiao Y."/>
            <person name="Xu P."/>
            <person name="Fan H."/>
            <person name="Baudouin L."/>
            <person name="Xia W."/>
            <person name="Bocs S."/>
            <person name="Xu J."/>
            <person name="Li Q."/>
            <person name="Guo A."/>
            <person name="Zhou L."/>
            <person name="Li J."/>
            <person name="Wu Y."/>
            <person name="Ma Z."/>
            <person name="Armero A."/>
            <person name="Issali A.E."/>
            <person name="Liu N."/>
            <person name="Peng M."/>
            <person name="Yang Y."/>
        </authorList>
    </citation>
    <scope>NUCLEOTIDE SEQUENCE</scope>
    <source>
        <tissue evidence="2">Spear leaf of Hainan Tall coconut</tissue>
    </source>
</reference>
<dbReference type="PANTHER" id="PTHR21669">
    <property type="entry name" value="CAPZ-INTERACTING PROTEIN AND RELATED PROTEINS"/>
    <property type="match status" value="1"/>
</dbReference>
<reference evidence="2" key="2">
    <citation type="submission" date="2019-07" db="EMBL/GenBank/DDBJ databases">
        <authorList>
            <person name="Yang Y."/>
            <person name="Bocs S."/>
            <person name="Baudouin L."/>
        </authorList>
    </citation>
    <scope>NUCLEOTIDE SEQUENCE</scope>
    <source>
        <tissue evidence="2">Spear leaf of Hainan Tall coconut</tissue>
    </source>
</reference>
<evidence type="ECO:0000313" key="2">
    <source>
        <dbReference type="EMBL" id="KAG1328099.1"/>
    </source>
</evidence>
<protein>
    <submittedName>
        <fullName evidence="2">Uncharacterized protein</fullName>
    </submittedName>
</protein>
<accession>A0A8K0HXP7</accession>
<dbReference type="PANTHER" id="PTHR21669:SF28">
    <property type="entry name" value="YEMANUCLEIN"/>
    <property type="match status" value="1"/>
</dbReference>
<dbReference type="EMBL" id="CM017872">
    <property type="protein sequence ID" value="KAG1328099.1"/>
    <property type="molecule type" value="Genomic_DNA"/>
</dbReference>
<comment type="caution">
    <text evidence="2">The sequence shown here is derived from an EMBL/GenBank/DDBJ whole genome shotgun (WGS) entry which is preliminary data.</text>
</comment>